<dbReference type="InterPro" id="IPR034641">
    <property type="entry name" value="RGL11"/>
</dbReference>
<reference evidence="7" key="1">
    <citation type="journal article" date="2019" name="Int. J. Syst. Evol. Microbiol.">
        <title>The Global Catalogue of Microorganisms (GCM) 10K type strain sequencing project: providing services to taxonomists for standard genome sequencing and annotation.</title>
        <authorList>
            <consortium name="The Broad Institute Genomics Platform"/>
            <consortium name="The Broad Institute Genome Sequencing Center for Infectious Disease"/>
            <person name="Wu L."/>
            <person name="Ma J."/>
        </authorList>
    </citation>
    <scope>NUCLEOTIDE SEQUENCE [LARGE SCALE GENOMIC DNA]</scope>
    <source>
        <strain evidence="7">KCTC 42662</strain>
    </source>
</reference>
<dbReference type="Proteomes" id="UP001597545">
    <property type="component" value="Unassembled WGS sequence"/>
</dbReference>
<protein>
    <submittedName>
        <fullName evidence="6">Family 43 glycosylhydrolase</fullName>
    </submittedName>
</protein>
<evidence type="ECO:0000313" key="7">
    <source>
        <dbReference type="Proteomes" id="UP001597545"/>
    </source>
</evidence>
<dbReference type="CDD" id="cd08984">
    <property type="entry name" value="GH43-like"/>
    <property type="match status" value="1"/>
</dbReference>
<dbReference type="SUPFAM" id="SSF69318">
    <property type="entry name" value="Integrin alpha N-terminal domain"/>
    <property type="match status" value="1"/>
</dbReference>
<dbReference type="SUPFAM" id="SSF75005">
    <property type="entry name" value="Arabinanase/levansucrase/invertase"/>
    <property type="match status" value="1"/>
</dbReference>
<gene>
    <name evidence="6" type="ORF">ACFSR5_10100</name>
</gene>
<evidence type="ECO:0000256" key="2">
    <source>
        <dbReference type="ARBA" id="ARBA00022801"/>
    </source>
</evidence>
<dbReference type="InterPro" id="IPR023296">
    <property type="entry name" value="Glyco_hydro_beta-prop_sf"/>
</dbReference>
<name>A0ABW5KI31_9SPHI</name>
<keyword evidence="3" id="KW-0326">Glycosidase</keyword>
<feature type="domain" description="Rhamnogalacturonan I lyase beta-sheet" evidence="4">
    <location>
        <begin position="30"/>
        <end position="109"/>
    </location>
</feature>
<evidence type="ECO:0000313" key="6">
    <source>
        <dbReference type="EMBL" id="MFD2547993.1"/>
    </source>
</evidence>
<dbReference type="Gene3D" id="2.60.40.10">
    <property type="entry name" value="Immunoglobulins"/>
    <property type="match status" value="1"/>
</dbReference>
<evidence type="ECO:0000256" key="3">
    <source>
        <dbReference type="ARBA" id="ARBA00023295"/>
    </source>
</evidence>
<dbReference type="InterPro" id="IPR028994">
    <property type="entry name" value="Integrin_alpha_N"/>
</dbReference>
<dbReference type="InterPro" id="IPR049366">
    <property type="entry name" value="RGL11_C"/>
</dbReference>
<dbReference type="Pfam" id="PF21348">
    <property type="entry name" value="RGL11_C"/>
    <property type="match status" value="1"/>
</dbReference>
<sequence>MCHTYLARYLRLLALLGGVVCGQTTLAQRYMEFLDRGFVAIKKTERSTFLSWRLLATDDYETPFHVYRQYTGDAKERITEKPVLKGTNFEDQRVDNKRDAIYTLVRLDGKKEHTEAVLTVEGTDPVLPYTELQLRTPEGYSPGDLSVGDLDGDGSYEIVVHQTGKGHDNAHNGMTDPPIFQAYKMDGTFLWEINLGKNIREGAHYTQFLVYDLDGDGRAEFVCKTGDGTRDGLGQAIGDAEADWRDTTSSSRTFGRILKGPEYLTVFDGLTGAAISTVNYLPERGDLRKWGDSNANRSDRFLACIAYLDGIHPSVVMTRGYYERTALAAWDFRDKTLVSRWVFDTQNRENAYSGQGYHSLTTADVDQDGKDEIVFGSMVVDHTGKGLYSTRLGHGDALHVTDLDPDRPGLEVFGIHELKGGRKGVGAALFDAKTGDILFKGAIDQDVPRGVAANIDPNYKGAYMWWLGSKSLYDMKGKVVGQAPRSANFLIWWDGDLSRELLNSNYIEKYQQGVIFRAEGASSINGTKSTPNLSADILGDWREELILRSDDNQSLRIYSTTIPTEYRLYTLMQDPQYRLSIAWQNVAYNQPPHTGYYLGTGMERPDKPNVKLVHAERGRNLKVQKPLYRDPKEDGAADPVVVWNKQEKVWYMLYTNRRAKVEGLTGVSWVHGTAIGIARSTDGVQWEYLDTAKFEEPYTNMTLWAPDVIEDKGTYHMYLTVVPGIFEDWNHPRSIAHFTSKDLLNWSYVSTLALSSEKVIDASVFALPTGGWRMWYNNEKDGKSVYYADSPDLRTWQDKGKALATRGEGPKVFAWKDFYWMVVDTWKGLAIYRSKDLLTWDKQPDLLLDRAGQGRDDGVVGGHPDVIVENDRAYIYYFTHPGRTPENLGQDTYEQRRSSIQLAEIRYDNGALICHRDAPLFINLARN</sequence>
<dbReference type="InterPro" id="IPR006710">
    <property type="entry name" value="Glyco_hydro_43"/>
</dbReference>
<dbReference type="PANTHER" id="PTHR43118:SF1">
    <property type="entry name" value="RHAMNOGALACTURONAN LYASE (EUROFUNG)"/>
    <property type="match status" value="1"/>
</dbReference>
<dbReference type="InterPro" id="IPR041624">
    <property type="entry name" value="RGI_lyase"/>
</dbReference>
<dbReference type="CDD" id="cd10318">
    <property type="entry name" value="RGL11"/>
    <property type="match status" value="1"/>
</dbReference>
<dbReference type="Pfam" id="PF18370">
    <property type="entry name" value="RGI_lyase"/>
    <property type="match status" value="1"/>
</dbReference>
<evidence type="ECO:0000256" key="1">
    <source>
        <dbReference type="ARBA" id="ARBA00009865"/>
    </source>
</evidence>
<dbReference type="Gene3D" id="2.115.10.20">
    <property type="entry name" value="Glycosyl hydrolase domain, family 43"/>
    <property type="match status" value="2"/>
</dbReference>
<dbReference type="EMBL" id="JBHULR010000004">
    <property type="protein sequence ID" value="MFD2547993.1"/>
    <property type="molecule type" value="Genomic_DNA"/>
</dbReference>
<keyword evidence="7" id="KW-1185">Reference proteome</keyword>
<proteinExistence type="inferred from homology"/>
<dbReference type="RefSeq" id="WP_380903323.1">
    <property type="nucleotide sequence ID" value="NZ_JBHUEG010000001.1"/>
</dbReference>
<keyword evidence="2" id="KW-0378">Hydrolase</keyword>
<organism evidence="6 7">
    <name type="scientific">Sphingobacterium suaedae</name>
    <dbReference type="NCBI Taxonomy" id="1686402"/>
    <lineage>
        <taxon>Bacteria</taxon>
        <taxon>Pseudomonadati</taxon>
        <taxon>Bacteroidota</taxon>
        <taxon>Sphingobacteriia</taxon>
        <taxon>Sphingobacteriales</taxon>
        <taxon>Sphingobacteriaceae</taxon>
        <taxon>Sphingobacterium</taxon>
    </lineage>
</organism>
<comment type="caution">
    <text evidence="6">The sequence shown here is derived from an EMBL/GenBank/DDBJ whole genome shotgun (WGS) entry which is preliminary data.</text>
</comment>
<comment type="similarity">
    <text evidence="1">Belongs to the glycosyl hydrolase 43 family.</text>
</comment>
<evidence type="ECO:0000259" key="5">
    <source>
        <dbReference type="Pfam" id="PF21348"/>
    </source>
</evidence>
<feature type="domain" description="Rhamnogalacturonan lyase family 11 C-terminal" evidence="5">
    <location>
        <begin position="139"/>
        <end position="608"/>
    </location>
</feature>
<accession>A0ABW5KI31</accession>
<dbReference type="PANTHER" id="PTHR43118">
    <property type="entry name" value="RHAMNOGALACTURONAN LYASE (EUROFUNG)"/>
    <property type="match status" value="1"/>
</dbReference>
<dbReference type="InterPro" id="IPR013783">
    <property type="entry name" value="Ig-like_fold"/>
</dbReference>
<dbReference type="Pfam" id="PF04616">
    <property type="entry name" value="Glyco_hydro_43"/>
    <property type="match status" value="1"/>
</dbReference>
<evidence type="ECO:0000259" key="4">
    <source>
        <dbReference type="Pfam" id="PF18370"/>
    </source>
</evidence>